<reference evidence="3 4" key="1">
    <citation type="submission" date="2023-01" db="EMBL/GenBank/DDBJ databases">
        <title>Analysis of 21 Apiospora genomes using comparative genomics revels a genus with tremendous synthesis potential of carbohydrate active enzymes and secondary metabolites.</title>
        <authorList>
            <person name="Sorensen T."/>
        </authorList>
    </citation>
    <scope>NUCLEOTIDE SEQUENCE [LARGE SCALE GENOMIC DNA]</scope>
    <source>
        <strain evidence="3 4">CBS 33761</strain>
    </source>
</reference>
<evidence type="ECO:0000313" key="3">
    <source>
        <dbReference type="EMBL" id="KAK8022112.1"/>
    </source>
</evidence>
<feature type="region of interest" description="Disordered" evidence="1">
    <location>
        <begin position="600"/>
        <end position="641"/>
    </location>
</feature>
<gene>
    <name evidence="3" type="ORF">PG993_012879</name>
</gene>
<dbReference type="EMBL" id="JAQQWK010000012">
    <property type="protein sequence ID" value="KAK8022112.1"/>
    <property type="molecule type" value="Genomic_DNA"/>
</dbReference>
<keyword evidence="4" id="KW-1185">Reference proteome</keyword>
<feature type="compositionally biased region" description="Basic and acidic residues" evidence="1">
    <location>
        <begin position="625"/>
        <end position="641"/>
    </location>
</feature>
<comment type="caution">
    <text evidence="3">The sequence shown here is derived from an EMBL/GenBank/DDBJ whole genome shotgun (WGS) entry which is preliminary data.</text>
</comment>
<proteinExistence type="predicted"/>
<keyword evidence="2" id="KW-0732">Signal</keyword>
<name>A0ABR1RW13_9PEZI</name>
<feature type="compositionally biased region" description="Basic and acidic residues" evidence="1">
    <location>
        <begin position="382"/>
        <end position="395"/>
    </location>
</feature>
<evidence type="ECO:0000313" key="4">
    <source>
        <dbReference type="Proteomes" id="UP001444661"/>
    </source>
</evidence>
<evidence type="ECO:0000256" key="1">
    <source>
        <dbReference type="SAM" id="MobiDB-lite"/>
    </source>
</evidence>
<protein>
    <submittedName>
        <fullName evidence="3">Uncharacterized protein</fullName>
    </submittedName>
</protein>
<feature type="chain" id="PRO_5046105366" evidence="2">
    <location>
        <begin position="20"/>
        <end position="726"/>
    </location>
</feature>
<organism evidence="3 4">
    <name type="scientific">Apiospora rasikravindrae</name>
    <dbReference type="NCBI Taxonomy" id="990691"/>
    <lineage>
        <taxon>Eukaryota</taxon>
        <taxon>Fungi</taxon>
        <taxon>Dikarya</taxon>
        <taxon>Ascomycota</taxon>
        <taxon>Pezizomycotina</taxon>
        <taxon>Sordariomycetes</taxon>
        <taxon>Xylariomycetidae</taxon>
        <taxon>Amphisphaeriales</taxon>
        <taxon>Apiosporaceae</taxon>
        <taxon>Apiospora</taxon>
    </lineage>
</organism>
<feature type="compositionally biased region" description="Low complexity" evidence="1">
    <location>
        <begin position="356"/>
        <end position="373"/>
    </location>
</feature>
<dbReference type="Proteomes" id="UP001444661">
    <property type="component" value="Unassembled WGS sequence"/>
</dbReference>
<accession>A0ABR1RW13</accession>
<feature type="signal peptide" evidence="2">
    <location>
        <begin position="1"/>
        <end position="19"/>
    </location>
</feature>
<feature type="region of interest" description="Disordered" evidence="1">
    <location>
        <begin position="342"/>
        <end position="395"/>
    </location>
</feature>
<evidence type="ECO:0000256" key="2">
    <source>
        <dbReference type="SAM" id="SignalP"/>
    </source>
</evidence>
<sequence>MKFLSGLLSAVGLLHVTAAGIASVNVREDRQPDSQTIAAYEKTEALATEIIEIVAKGLEQLDKILCAVFVSAIKEVAEIGLMFVPGGAAVKGAGKAIQYAKSAYENGMDLVDAPDSMMGGVTPTGCLLKDKKKCKNLDKKGDPKDGKEIHKGEKSPDKKKDDEEKKKKKGDEEKKKKGDEDKKDKDEEKKKKEEEEKNKSCKVKRAPYVPPPKRKVNKFDEEEKRTTRECIGGKDQDVVHITRTHSDIGFYVQERKDMPKIVYKKEHTQACYHYRYVSELFPQSRRCKFTDMGIYTTRSVMSRYAKTKDMTEWTCQQTATSNNKGWGHDGFATERWGSTALAKIPGTSGKKAKVESGSTGSPGPTASSTASGSWRTASQKFGADKKPAWNGCERDEFPPRYFWPGDDKAPKTMRQLVRLLPKDQNGGAGQLWNGFCNDNNAKSTTKPPAKPEETYVVSAHLKSVRGKEEKDVKKGTATSITTVTVSTLRAIFSISDLQGLKPNSDGLDENPCYPKDLIDDPGWALLTDDEWYKNEGKQHAAKTAEYRKSSTKAQVDAARAEIAADAGRKGKLWKNWVGDGDGQIRAELWGVLPSLPKFPKPQGVTKKRRIDDMASQNNNETLALENRDSDDLEGDGGHEVDLDSLTDEELAQWLAQYEEVARRMYALAEEELTPTSPPVVEAQATITATKGDEPVQGEPAAVGPEVTNVLPLPKYWYGKVLVIYFG</sequence>
<feature type="compositionally biased region" description="Basic and acidic residues" evidence="1">
    <location>
        <begin position="137"/>
        <end position="199"/>
    </location>
</feature>
<feature type="region of interest" description="Disordered" evidence="1">
    <location>
        <begin position="137"/>
        <end position="221"/>
    </location>
</feature>